<protein>
    <submittedName>
        <fullName evidence="1">Uncharacterized protein</fullName>
    </submittedName>
</protein>
<sequence>MIVKSKRSDNHLTNLRQIFDILRQFQLKLNASKCAFSVSSGKFLGSLVTRRGIEANPDQVTAIQELQSPTSAKQVQRLTGMAAVLNRFITRASDKCRPFFQLLRKCSKFQWTPDCDQALQQLKRYLFSPPLLTTPTRGEVLYLYLAVSEHTVSSVFIKKENGQHRPIYYTSKILLDAETQYLQLEKLTLALVSASRKLSHYFQTFTIVVVTEHPLKALFRKADFSGRISKWATSSWNSPLGVRHRPCSIPIWGGNKDTEAVIETEQEQSWKKFLDSAWKVFVDGSSTSKRVGAGIVFQSPEGFVIEQALTLGFKTSNNEAEYEALIVGLNSAKFLEAWRIVVFSDSQLVTSQLSGDYQARDDRMAAYLSHAKRLLSELERAEVQQISRESNSYADALANLASIVEASNRRTVEVETLQEPSIELQRPRQLMCVDLSPSSMDPIIAYLKDNQLPEDRMETQKIRLKATRFWLSPDDRLYRKSFTGPHLQCVHQAKSTICSTKFMKGSTAITLEVDRSLTEQSAKSTGGHICRRTPSSTPEDAKNARSSPTRSISQHRT</sequence>
<dbReference type="EMBL" id="CM056819">
    <property type="protein sequence ID" value="KAJ8624792.1"/>
    <property type="molecule type" value="Genomic_DNA"/>
</dbReference>
<evidence type="ECO:0000313" key="1">
    <source>
        <dbReference type="EMBL" id="KAJ8624792.1"/>
    </source>
</evidence>
<keyword evidence="2" id="KW-1185">Reference proteome</keyword>
<evidence type="ECO:0000313" key="2">
    <source>
        <dbReference type="Proteomes" id="UP001234297"/>
    </source>
</evidence>
<gene>
    <name evidence="1" type="ORF">MRB53_033322</name>
</gene>
<comment type="caution">
    <text evidence="1">The sequence shown here is derived from an EMBL/GenBank/DDBJ whole genome shotgun (WGS) entry which is preliminary data.</text>
</comment>
<name>A0ACC2KUC4_PERAE</name>
<proteinExistence type="predicted"/>
<reference evidence="1 2" key="1">
    <citation type="journal article" date="2022" name="Hortic Res">
        <title>A haplotype resolved chromosomal level avocado genome allows analysis of novel avocado genes.</title>
        <authorList>
            <person name="Nath O."/>
            <person name="Fletcher S.J."/>
            <person name="Hayward A."/>
            <person name="Shaw L.M."/>
            <person name="Masouleh A.K."/>
            <person name="Furtado A."/>
            <person name="Henry R.J."/>
            <person name="Mitter N."/>
        </authorList>
    </citation>
    <scope>NUCLEOTIDE SEQUENCE [LARGE SCALE GENOMIC DNA]</scope>
    <source>
        <strain evidence="2">cv. Hass</strain>
    </source>
</reference>
<dbReference type="Proteomes" id="UP001234297">
    <property type="component" value="Chromosome 11"/>
</dbReference>
<accession>A0ACC2KUC4</accession>
<organism evidence="1 2">
    <name type="scientific">Persea americana</name>
    <name type="common">Avocado</name>
    <dbReference type="NCBI Taxonomy" id="3435"/>
    <lineage>
        <taxon>Eukaryota</taxon>
        <taxon>Viridiplantae</taxon>
        <taxon>Streptophyta</taxon>
        <taxon>Embryophyta</taxon>
        <taxon>Tracheophyta</taxon>
        <taxon>Spermatophyta</taxon>
        <taxon>Magnoliopsida</taxon>
        <taxon>Magnoliidae</taxon>
        <taxon>Laurales</taxon>
        <taxon>Lauraceae</taxon>
        <taxon>Persea</taxon>
    </lineage>
</organism>